<feature type="domain" description="Glycosyl transferase family 1" evidence="1">
    <location>
        <begin position="197"/>
        <end position="338"/>
    </location>
</feature>
<dbReference type="EMBL" id="JAKKDU010000013">
    <property type="protein sequence ID" value="MCF7568974.1"/>
    <property type="molecule type" value="Genomic_DNA"/>
</dbReference>
<evidence type="ECO:0000313" key="3">
    <source>
        <dbReference type="Proteomes" id="UP001199795"/>
    </source>
</evidence>
<dbReference type="RefSeq" id="WP_237240310.1">
    <property type="nucleotide sequence ID" value="NZ_JAKKDU010000013.1"/>
</dbReference>
<gene>
    <name evidence="2" type="ORF">L3X37_11455</name>
</gene>
<dbReference type="InterPro" id="IPR001296">
    <property type="entry name" value="Glyco_trans_1"/>
</dbReference>
<evidence type="ECO:0000259" key="1">
    <source>
        <dbReference type="Pfam" id="PF00534"/>
    </source>
</evidence>
<accession>A0AAE3JM41</accession>
<organism evidence="2 3">
    <name type="scientific">Wocania arenilitoris</name>
    <dbReference type="NCBI Taxonomy" id="2044858"/>
    <lineage>
        <taxon>Bacteria</taxon>
        <taxon>Pseudomonadati</taxon>
        <taxon>Bacteroidota</taxon>
        <taxon>Flavobacteriia</taxon>
        <taxon>Flavobacteriales</taxon>
        <taxon>Flavobacteriaceae</taxon>
        <taxon>Wocania</taxon>
    </lineage>
</organism>
<proteinExistence type="predicted"/>
<dbReference type="PANTHER" id="PTHR12526">
    <property type="entry name" value="GLYCOSYLTRANSFERASE"/>
    <property type="match status" value="1"/>
</dbReference>
<dbReference type="AlphaFoldDB" id="A0AAE3JM41"/>
<dbReference type="Pfam" id="PF00534">
    <property type="entry name" value="Glycos_transf_1"/>
    <property type="match status" value="1"/>
</dbReference>
<comment type="caution">
    <text evidence="2">The sequence shown here is derived from an EMBL/GenBank/DDBJ whole genome shotgun (WGS) entry which is preliminary data.</text>
</comment>
<keyword evidence="3" id="KW-1185">Reference proteome</keyword>
<evidence type="ECO:0000313" key="2">
    <source>
        <dbReference type="EMBL" id="MCF7568974.1"/>
    </source>
</evidence>
<protein>
    <submittedName>
        <fullName evidence="2">Glycosyltransferase</fullName>
    </submittedName>
</protein>
<dbReference type="Proteomes" id="UP001199795">
    <property type="component" value="Unassembled WGS sequence"/>
</dbReference>
<reference evidence="2" key="1">
    <citation type="submission" date="2022-01" db="EMBL/GenBank/DDBJ databases">
        <title>Draft genome sequence of Sabulilitoribacter arenilitoris KCTC 52401.</title>
        <authorList>
            <person name="Oh J.-S."/>
        </authorList>
    </citation>
    <scope>NUCLEOTIDE SEQUENCE</scope>
    <source>
        <strain evidence="2">HMF6543</strain>
    </source>
</reference>
<dbReference type="Gene3D" id="3.40.50.2000">
    <property type="entry name" value="Glycogen Phosphorylase B"/>
    <property type="match status" value="2"/>
</dbReference>
<dbReference type="GO" id="GO:0016757">
    <property type="term" value="F:glycosyltransferase activity"/>
    <property type="evidence" value="ECO:0007669"/>
    <property type="project" value="InterPro"/>
</dbReference>
<sequence length="371" mass="42721">MRFLIISHTIHKEQGNLLYAYAPYVREMNIWLKHVNKVEIIAPKTLENVSEINLAYRHDNIYFNHIPTISFTSIKNTLKSLILIPKILFKIFKACENADHIHLRCPGNIGLLGCLVQIFFPKKIKTAKYAGNWNPDSKQPLSYRFQKWILSNTFFTKNMQVLVYGNWKNQTKNIKSFFTASYYDSEIEKPLERDYYNKLNFIFVGSLVKGKRPLLAIKIIELLKKEGKNVSFELFGDGVLKEKLQDYITINKLDDVITLKGNQKKEVIKKALKKAHFLILPSKSEGWPKAIAEAMFFGTIPIATKISCIPFMLDYGNRGILIEPNCDAATLTILKNLKTSNLKGMSKLASNWSQNYTLDVFETEVIKLLNK</sequence>
<name>A0AAE3JM41_9FLAO</name>
<dbReference type="PANTHER" id="PTHR12526:SF630">
    <property type="entry name" value="GLYCOSYLTRANSFERASE"/>
    <property type="match status" value="1"/>
</dbReference>
<dbReference type="SUPFAM" id="SSF53756">
    <property type="entry name" value="UDP-Glycosyltransferase/glycogen phosphorylase"/>
    <property type="match status" value="1"/>
</dbReference>